<dbReference type="EMBL" id="SSTE01015881">
    <property type="protein sequence ID" value="KAA0042951.1"/>
    <property type="molecule type" value="Genomic_DNA"/>
</dbReference>
<protein>
    <submittedName>
        <fullName evidence="2">CACTA en-spm transposon protein</fullName>
    </submittedName>
</protein>
<evidence type="ECO:0000256" key="1">
    <source>
        <dbReference type="SAM" id="Coils"/>
    </source>
</evidence>
<comment type="caution">
    <text evidence="2">The sequence shown here is derived from an EMBL/GenBank/DDBJ whole genome shotgun (WGS) entry which is preliminary data.</text>
</comment>
<accession>A0A5A7TMZ2</accession>
<sequence>MDHPIDHVELFKKTHTRDGQFVLQAAADAHSQPTLKGSQPLSRDEICEIDFGRQPSYSKGLGWGPKPKSRNFVGSSSSMSVKRELAYSKEVNELKTRLEVIEEESNRKHEESARLIEA</sequence>
<gene>
    <name evidence="2" type="ORF">E6C27_scaffold75G00210</name>
</gene>
<organism evidence="2 3">
    <name type="scientific">Cucumis melo var. makuwa</name>
    <name type="common">Oriental melon</name>
    <dbReference type="NCBI Taxonomy" id="1194695"/>
    <lineage>
        <taxon>Eukaryota</taxon>
        <taxon>Viridiplantae</taxon>
        <taxon>Streptophyta</taxon>
        <taxon>Embryophyta</taxon>
        <taxon>Tracheophyta</taxon>
        <taxon>Spermatophyta</taxon>
        <taxon>Magnoliopsida</taxon>
        <taxon>eudicotyledons</taxon>
        <taxon>Gunneridae</taxon>
        <taxon>Pentapetalae</taxon>
        <taxon>rosids</taxon>
        <taxon>fabids</taxon>
        <taxon>Cucurbitales</taxon>
        <taxon>Cucurbitaceae</taxon>
        <taxon>Benincaseae</taxon>
        <taxon>Cucumis</taxon>
    </lineage>
</organism>
<reference evidence="2 3" key="1">
    <citation type="submission" date="2019-08" db="EMBL/GenBank/DDBJ databases">
        <title>Draft genome sequences of two oriental melons (Cucumis melo L. var makuwa).</title>
        <authorList>
            <person name="Kwon S.-Y."/>
        </authorList>
    </citation>
    <scope>NUCLEOTIDE SEQUENCE [LARGE SCALE GENOMIC DNA]</scope>
    <source>
        <strain evidence="3">cv. SW 3</strain>
        <tissue evidence="2">Leaf</tissue>
    </source>
</reference>
<proteinExistence type="predicted"/>
<name>A0A5A7TMZ2_CUCMM</name>
<keyword evidence="1" id="KW-0175">Coiled coil</keyword>
<evidence type="ECO:0000313" key="2">
    <source>
        <dbReference type="EMBL" id="KAA0042951.1"/>
    </source>
</evidence>
<dbReference type="OrthoDB" id="1921870at2759"/>
<evidence type="ECO:0000313" key="3">
    <source>
        <dbReference type="Proteomes" id="UP000321393"/>
    </source>
</evidence>
<feature type="coiled-coil region" evidence="1">
    <location>
        <begin position="84"/>
        <end position="111"/>
    </location>
</feature>
<dbReference type="Proteomes" id="UP000321393">
    <property type="component" value="Unassembled WGS sequence"/>
</dbReference>
<dbReference type="AlphaFoldDB" id="A0A5A7TMZ2"/>